<evidence type="ECO:0000256" key="39">
    <source>
        <dbReference type="ARBA" id="ARBA00048939"/>
    </source>
</evidence>
<evidence type="ECO:0000256" key="17">
    <source>
        <dbReference type="ARBA" id="ARBA00031182"/>
    </source>
</evidence>
<evidence type="ECO:0000256" key="13">
    <source>
        <dbReference type="ARBA" id="ARBA00023369"/>
    </source>
</evidence>
<evidence type="ECO:0000256" key="4">
    <source>
        <dbReference type="ARBA" id="ARBA00022475"/>
    </source>
</evidence>
<comment type="catalytic activity">
    <reaction evidence="35">
        <text>1-hexadecanoyl-sn-glycero-3-phosphocholine + H2O = sn-glycerol 3-phosphocholine + hexadecanoate + H(+)</text>
        <dbReference type="Rhea" id="RHEA:40435"/>
        <dbReference type="ChEBI" id="CHEBI:7896"/>
        <dbReference type="ChEBI" id="CHEBI:15377"/>
        <dbReference type="ChEBI" id="CHEBI:15378"/>
        <dbReference type="ChEBI" id="CHEBI:16870"/>
        <dbReference type="ChEBI" id="CHEBI:72998"/>
    </reaction>
    <physiologicalReaction direction="left-to-right" evidence="35">
        <dbReference type="Rhea" id="RHEA:40436"/>
    </physiologicalReaction>
</comment>
<evidence type="ECO:0000256" key="24">
    <source>
        <dbReference type="ARBA" id="ARBA00047459"/>
    </source>
</evidence>
<dbReference type="OMA" id="PNKCANQ"/>
<comment type="catalytic activity">
    <reaction evidence="29">
        <text>1,2-dihexadecanoyl-sn-glycero-3-phosphocholine + H2O = 1-hexadecanoyl-sn-glycero-3-phosphocholine + hexadecanoate + H(+)</text>
        <dbReference type="Rhea" id="RHEA:41223"/>
        <dbReference type="ChEBI" id="CHEBI:7896"/>
        <dbReference type="ChEBI" id="CHEBI:15377"/>
        <dbReference type="ChEBI" id="CHEBI:15378"/>
        <dbReference type="ChEBI" id="CHEBI:72998"/>
        <dbReference type="ChEBI" id="CHEBI:72999"/>
    </reaction>
    <physiologicalReaction direction="left-to-right" evidence="29">
        <dbReference type="Rhea" id="RHEA:41224"/>
    </physiologicalReaction>
</comment>
<protein>
    <recommendedName>
        <fullName evidence="3">Phospholipase B1, membrane-associated</fullName>
    </recommendedName>
    <alternativeName>
        <fullName evidence="16">Lysophospholipase</fullName>
    </alternativeName>
    <alternativeName>
        <fullName evidence="17">Phospholipase A2</fullName>
    </alternativeName>
    <alternativeName>
        <fullName evidence="19">Phospholipase B/lipase</fullName>
    </alternativeName>
    <alternativeName>
        <fullName evidence="18">Triacylglycerol lipase</fullName>
    </alternativeName>
</protein>
<comment type="catalytic activity">
    <reaction evidence="25">
        <text>2,3-di-(9Z)-octadecenoyl-sn-glycerol + H2O = 3-(9Z-octadecenoyl)-sn-glycerol + (9Z)-octadecenoate + H(+)</text>
        <dbReference type="Rhea" id="RHEA:42604"/>
        <dbReference type="ChEBI" id="CHEBI:15377"/>
        <dbReference type="ChEBI" id="CHEBI:15378"/>
        <dbReference type="ChEBI" id="CHEBI:30823"/>
        <dbReference type="ChEBI" id="CHEBI:75824"/>
        <dbReference type="ChEBI" id="CHEBI:75938"/>
    </reaction>
    <physiologicalReaction direction="left-to-right" evidence="25">
        <dbReference type="Rhea" id="RHEA:42605"/>
    </physiologicalReaction>
</comment>
<name>A0A914BGR5_PATMI</name>
<evidence type="ECO:0000256" key="42">
    <source>
        <dbReference type="ARBA" id="ARBA00049461"/>
    </source>
</evidence>
<evidence type="ECO:0000256" key="7">
    <source>
        <dbReference type="ARBA" id="ARBA00022737"/>
    </source>
</evidence>
<evidence type="ECO:0000256" key="37">
    <source>
        <dbReference type="ARBA" id="ARBA00048869"/>
    </source>
</evidence>
<dbReference type="InterPro" id="IPR038885">
    <property type="entry name" value="PLB1"/>
</dbReference>
<comment type="catalytic activity">
    <reaction evidence="22">
        <text>1,3-dihexadecanoyl-2-(9Z-octadecenoyl)glycerol + H2O = 1-hexadecanoyl-2-(9Z-octadecenoyl)-glycerol + hexadecanoate + H(+)</text>
        <dbReference type="Rhea" id="RHEA:40979"/>
        <dbReference type="ChEBI" id="CHEBI:7896"/>
        <dbReference type="ChEBI" id="CHEBI:15377"/>
        <dbReference type="ChEBI" id="CHEBI:15378"/>
        <dbReference type="ChEBI" id="CHEBI:75585"/>
        <dbReference type="ChEBI" id="CHEBI:75688"/>
    </reaction>
    <physiologicalReaction direction="left-to-right" evidence="22">
        <dbReference type="Rhea" id="RHEA:40980"/>
    </physiologicalReaction>
</comment>
<evidence type="ECO:0000256" key="40">
    <source>
        <dbReference type="ARBA" id="ARBA00049363"/>
    </source>
</evidence>
<reference evidence="45" key="1">
    <citation type="submission" date="2022-11" db="UniProtKB">
        <authorList>
            <consortium name="EnsemblMetazoa"/>
        </authorList>
    </citation>
    <scope>IDENTIFICATION</scope>
</reference>
<dbReference type="InterPro" id="IPR036514">
    <property type="entry name" value="SGNH_hydro_sf"/>
</dbReference>
<comment type="catalytic activity">
    <reaction evidence="39">
        <text>1-hexadecanoyl-2-(9Z)-octadecenoyl-3-octadecanoyl-sn-glycerol + H2O = 1-hexadecanoyl-3-octadecanoyl-sn-glycerol + (9Z)-octadecenoate + H(+)</text>
        <dbReference type="Rhea" id="RHEA:41103"/>
        <dbReference type="ChEBI" id="CHEBI:15377"/>
        <dbReference type="ChEBI" id="CHEBI:15378"/>
        <dbReference type="ChEBI" id="CHEBI:30823"/>
        <dbReference type="ChEBI" id="CHEBI:77623"/>
        <dbReference type="ChEBI" id="CHEBI:77624"/>
    </reaction>
    <physiologicalReaction direction="left-to-right" evidence="39">
        <dbReference type="Rhea" id="RHEA:41104"/>
    </physiologicalReaction>
</comment>
<dbReference type="InterPro" id="IPR035547">
    <property type="entry name" value="Phospholipase_B"/>
</dbReference>
<dbReference type="OrthoDB" id="10265800at2759"/>
<dbReference type="PANTHER" id="PTHR21325">
    <property type="entry name" value="PHOSPHOLIPASE B, PLB1"/>
    <property type="match status" value="1"/>
</dbReference>
<keyword evidence="4" id="KW-1003">Cell membrane</keyword>
<dbReference type="GO" id="GO:0004623">
    <property type="term" value="F:phospholipase A2 activity"/>
    <property type="evidence" value="ECO:0007669"/>
    <property type="project" value="UniProtKB-EC"/>
</dbReference>
<comment type="catalytic activity">
    <reaction evidence="34">
        <text>1-hexadecanoyl-2-(9Z-octadecenoyl)-sn-glycero-3-phosphoethanolamine + H2O = 1-hexadecanoyl-sn-glycero-3-phosphoethanolamine + (9Z)-octadecenoate + H(+)</text>
        <dbReference type="Rhea" id="RHEA:40911"/>
        <dbReference type="ChEBI" id="CHEBI:15377"/>
        <dbReference type="ChEBI" id="CHEBI:15378"/>
        <dbReference type="ChEBI" id="CHEBI:30823"/>
        <dbReference type="ChEBI" id="CHEBI:73004"/>
        <dbReference type="ChEBI" id="CHEBI:73007"/>
    </reaction>
    <physiologicalReaction direction="left-to-right" evidence="34">
        <dbReference type="Rhea" id="RHEA:40912"/>
    </physiologicalReaction>
</comment>
<dbReference type="FunFam" id="3.40.50.1110:FF:000005">
    <property type="entry name" value="Phospholipase B1"/>
    <property type="match status" value="1"/>
</dbReference>
<evidence type="ECO:0000256" key="6">
    <source>
        <dbReference type="ARBA" id="ARBA00022729"/>
    </source>
</evidence>
<comment type="similarity">
    <text evidence="2">Belongs to the 'GDSL' lipolytic enzyme family. Phospholipase B1 subfamily.</text>
</comment>
<comment type="catalytic activity">
    <reaction evidence="13">
        <text>a triacylglycerol + H2O = a diacylglycerol + a fatty acid + H(+)</text>
        <dbReference type="Rhea" id="RHEA:12044"/>
        <dbReference type="ChEBI" id="CHEBI:15377"/>
        <dbReference type="ChEBI" id="CHEBI:15378"/>
        <dbReference type="ChEBI" id="CHEBI:17855"/>
        <dbReference type="ChEBI" id="CHEBI:18035"/>
        <dbReference type="ChEBI" id="CHEBI:28868"/>
        <dbReference type="EC" id="3.1.1.3"/>
    </reaction>
    <physiologicalReaction direction="left-to-right" evidence="13">
        <dbReference type="Rhea" id="RHEA:12045"/>
    </physiologicalReaction>
</comment>
<dbReference type="GO" id="GO:0004806">
    <property type="term" value="F:triacylglycerol lipase activity"/>
    <property type="evidence" value="ECO:0007669"/>
    <property type="project" value="UniProtKB-EC"/>
</dbReference>
<keyword evidence="11" id="KW-0472">Membrane</keyword>
<comment type="function">
    <text evidence="20">Calcium-independent membrane-associated phospholipase that catalyzes complete diacylation of phospholipids by hydrolyzing both sn-1 and sn-2 fatty acyl chains attached to the glycerol backbone (phospholipase B activity). Has dual phospholipase and lysophospholipase activities toward diacylphospholipids. Preferentially cleaves sn-2 ester bonds over sn-1 bonds. Acts as a lipase toward glycerolipid substrates. Hydrolyzes fatty acyl chains of diacylglycerols with preference for the sn-2 position and of triacylglycerols with not positional selectivity. May also hydrolyze long chain retinyl esters such as retinyl palmitate. May contribute to digestion of dietary phospholipids, glycerolipids and retinoids, facilitating lipid absorption at the brush border.</text>
</comment>
<comment type="catalytic activity">
    <reaction evidence="33">
        <text>a 1-acyl-sn-glycero-3-phosphocholine + H2O = sn-glycerol 3-phosphocholine + a fatty acid + H(+)</text>
        <dbReference type="Rhea" id="RHEA:15177"/>
        <dbReference type="ChEBI" id="CHEBI:15377"/>
        <dbReference type="ChEBI" id="CHEBI:15378"/>
        <dbReference type="ChEBI" id="CHEBI:16870"/>
        <dbReference type="ChEBI" id="CHEBI:28868"/>
        <dbReference type="ChEBI" id="CHEBI:58168"/>
        <dbReference type="EC" id="3.1.1.5"/>
    </reaction>
    <physiologicalReaction direction="left-to-right" evidence="33">
        <dbReference type="Rhea" id="RHEA:15178"/>
    </physiologicalReaction>
</comment>
<dbReference type="GO" id="GO:0031526">
    <property type="term" value="C:brush border membrane"/>
    <property type="evidence" value="ECO:0007669"/>
    <property type="project" value="TreeGrafter"/>
</dbReference>
<evidence type="ECO:0000256" key="1">
    <source>
        <dbReference type="ARBA" id="ARBA00004247"/>
    </source>
</evidence>
<feature type="region of interest" description="Disordered" evidence="43">
    <location>
        <begin position="404"/>
        <end position="435"/>
    </location>
</feature>
<evidence type="ECO:0000256" key="35">
    <source>
        <dbReference type="ARBA" id="ARBA00048656"/>
    </source>
</evidence>
<evidence type="ECO:0000256" key="10">
    <source>
        <dbReference type="ARBA" id="ARBA00023098"/>
    </source>
</evidence>
<evidence type="ECO:0000256" key="8">
    <source>
        <dbReference type="ARBA" id="ARBA00022801"/>
    </source>
</evidence>
<evidence type="ECO:0000256" key="16">
    <source>
        <dbReference type="ARBA" id="ARBA00029723"/>
    </source>
</evidence>
<evidence type="ECO:0000256" key="20">
    <source>
        <dbReference type="ARBA" id="ARBA00045916"/>
    </source>
</evidence>
<keyword evidence="9" id="KW-1133">Transmembrane helix</keyword>
<evidence type="ECO:0000256" key="43">
    <source>
        <dbReference type="SAM" id="MobiDB-lite"/>
    </source>
</evidence>
<evidence type="ECO:0000256" key="28">
    <source>
        <dbReference type="ARBA" id="ARBA00048058"/>
    </source>
</evidence>
<evidence type="ECO:0000256" key="14">
    <source>
        <dbReference type="ARBA" id="ARBA00023408"/>
    </source>
</evidence>
<comment type="catalytic activity">
    <reaction evidence="24">
        <text>1-hexadecanoyl-2-(9Z)-octadecenoyl-3-octadecanoyl-sn-glycerol + H2O = 1-hexadecanoyl-2-(9Z-octadecenoyl)-sn-glycerol + octadecanoate + H(+)</text>
        <dbReference type="Rhea" id="RHEA:41111"/>
        <dbReference type="ChEBI" id="CHEBI:15377"/>
        <dbReference type="ChEBI" id="CHEBI:15378"/>
        <dbReference type="ChEBI" id="CHEBI:25629"/>
        <dbReference type="ChEBI" id="CHEBI:75466"/>
        <dbReference type="ChEBI" id="CHEBI:77623"/>
    </reaction>
    <physiologicalReaction direction="left-to-right" evidence="24">
        <dbReference type="Rhea" id="RHEA:41112"/>
    </physiologicalReaction>
</comment>
<organism evidence="45 46">
    <name type="scientific">Patiria miniata</name>
    <name type="common">Bat star</name>
    <name type="synonym">Asterina miniata</name>
    <dbReference type="NCBI Taxonomy" id="46514"/>
    <lineage>
        <taxon>Eukaryota</taxon>
        <taxon>Metazoa</taxon>
        <taxon>Echinodermata</taxon>
        <taxon>Eleutherozoa</taxon>
        <taxon>Asterozoa</taxon>
        <taxon>Asteroidea</taxon>
        <taxon>Valvatacea</taxon>
        <taxon>Valvatida</taxon>
        <taxon>Asterinidae</taxon>
        <taxon>Patiria</taxon>
    </lineage>
</organism>
<evidence type="ECO:0000256" key="21">
    <source>
        <dbReference type="ARBA" id="ARBA00047324"/>
    </source>
</evidence>
<evidence type="ECO:0000256" key="3">
    <source>
        <dbReference type="ARBA" id="ARBA00015133"/>
    </source>
</evidence>
<dbReference type="AlphaFoldDB" id="A0A914BGR5"/>
<keyword evidence="7" id="KW-0677">Repeat</keyword>
<comment type="catalytic activity">
    <reaction evidence="15">
        <text>a 1,2-diacyl-sn-glycero-3-phosphocholine + H2O = a 1-acyl-sn-glycero-3-phosphocholine + a fatty acid + H(+)</text>
        <dbReference type="Rhea" id="RHEA:15801"/>
        <dbReference type="ChEBI" id="CHEBI:15377"/>
        <dbReference type="ChEBI" id="CHEBI:15378"/>
        <dbReference type="ChEBI" id="CHEBI:28868"/>
        <dbReference type="ChEBI" id="CHEBI:57643"/>
        <dbReference type="ChEBI" id="CHEBI:58168"/>
        <dbReference type="EC" id="3.1.1.4"/>
    </reaction>
    <physiologicalReaction direction="left-to-right" evidence="15">
        <dbReference type="Rhea" id="RHEA:15802"/>
    </physiologicalReaction>
</comment>
<comment type="catalytic activity">
    <reaction evidence="14">
        <text>1-hexadecanoyl-2-(9Z,12Z-octadecadienoyl)-sn-glycero-3-phosphocholine + H2O = (9Z,12Z)-octadecadienoate + 1-hexadecanoyl-sn-glycero-3-phosphocholine + H(+)</text>
        <dbReference type="Rhea" id="RHEA:40811"/>
        <dbReference type="ChEBI" id="CHEBI:15377"/>
        <dbReference type="ChEBI" id="CHEBI:15378"/>
        <dbReference type="ChEBI" id="CHEBI:30245"/>
        <dbReference type="ChEBI" id="CHEBI:72998"/>
        <dbReference type="ChEBI" id="CHEBI:73002"/>
    </reaction>
    <physiologicalReaction direction="left-to-right" evidence="14">
        <dbReference type="Rhea" id="RHEA:40812"/>
    </physiologicalReaction>
</comment>
<evidence type="ECO:0000256" key="18">
    <source>
        <dbReference type="ARBA" id="ARBA00031485"/>
    </source>
</evidence>
<dbReference type="Proteomes" id="UP000887568">
    <property type="component" value="Unplaced"/>
</dbReference>
<comment type="catalytic activity">
    <reaction evidence="36">
        <text>1-hexadecanoyl-2-(9Z-octadecenoyl)-sn-glycero-3-phosphocholine + H2O = 1-hexadecanoyl-sn-glycero-3-phosphocholine + (9Z)-octadecenoate + H(+)</text>
        <dbReference type="Rhea" id="RHEA:38779"/>
        <dbReference type="ChEBI" id="CHEBI:15377"/>
        <dbReference type="ChEBI" id="CHEBI:15378"/>
        <dbReference type="ChEBI" id="CHEBI:30823"/>
        <dbReference type="ChEBI" id="CHEBI:72998"/>
        <dbReference type="ChEBI" id="CHEBI:73001"/>
    </reaction>
    <physiologicalReaction direction="left-to-right" evidence="36">
        <dbReference type="Rhea" id="RHEA:38780"/>
    </physiologicalReaction>
</comment>
<dbReference type="SUPFAM" id="SSF52266">
    <property type="entry name" value="SGNH hydrolase"/>
    <property type="match status" value="1"/>
</dbReference>
<dbReference type="GeneID" id="119743157"/>
<dbReference type="Pfam" id="PF00657">
    <property type="entry name" value="Lipase_GDSL"/>
    <property type="match status" value="1"/>
</dbReference>
<sequence>MISGSASVGSILVILIVAGAVHSGVLQDFEYDYDGVIADDYSDWNRTIRDLITLLPGYNCTGDPTWPHGEVQIFPCQILPPSPSVPNSVHKLRPSDINVIGALGDSLSAASGGGACSLPQMLLQYRGKTFSHGGDESFETVPTIANILRKYNPNLKGYGIATGAWASENAGMNVAVPGAVALDIPEQAENLVQKMKDDASIDYDKDWKLITIFIGGNDLCAVCKNPEKYSPSAYVSNIQAAIQVLHDQMPRTLVSVMGILDLRELNLLSGSVCAVSHSVFCPCISNATESELQNEWLPTLLQYQNLLEGVVTSGMYDDREDFTVVYQPFFHETKLPLIDGFGDISYFAPDCFHFGAKGHAETGNSLWNNMVQPVGSKTRKWTPNGPFTCPTDASPFIYTNVNSRQSVTTQRPPMTSKEGMEGATTATLDPGSGDKGDASGLIPSLLSVVLLVAGSVSTTLHLSL</sequence>
<evidence type="ECO:0000256" key="15">
    <source>
        <dbReference type="ARBA" id="ARBA00023422"/>
    </source>
</evidence>
<evidence type="ECO:0000256" key="38">
    <source>
        <dbReference type="ARBA" id="ARBA00048872"/>
    </source>
</evidence>
<dbReference type="GO" id="GO:0006644">
    <property type="term" value="P:phospholipid metabolic process"/>
    <property type="evidence" value="ECO:0007669"/>
    <property type="project" value="TreeGrafter"/>
</dbReference>
<feature type="compositionally biased region" description="Polar residues" evidence="43">
    <location>
        <begin position="404"/>
        <end position="413"/>
    </location>
</feature>
<comment type="catalytic activity">
    <reaction evidence="37">
        <text>1,3-dihexadecanoyl-2-(9Z-octadecenoyl)glycerol + H2O = 1,3-dihexadecanoylglycerol + (9Z)-octadecenoate + H(+)</text>
        <dbReference type="Rhea" id="RHEA:40983"/>
        <dbReference type="ChEBI" id="CHEBI:15377"/>
        <dbReference type="ChEBI" id="CHEBI:15378"/>
        <dbReference type="ChEBI" id="CHEBI:30823"/>
        <dbReference type="ChEBI" id="CHEBI:75688"/>
        <dbReference type="ChEBI" id="CHEBI:77619"/>
    </reaction>
    <physiologicalReaction direction="left-to-right" evidence="37">
        <dbReference type="Rhea" id="RHEA:40984"/>
    </physiologicalReaction>
</comment>
<keyword evidence="10" id="KW-0443">Lipid metabolism</keyword>
<keyword evidence="5" id="KW-0812">Transmembrane</keyword>
<dbReference type="RefSeq" id="XP_038075458.1">
    <property type="nucleotide sequence ID" value="XM_038219530.1"/>
</dbReference>
<comment type="catalytic activity">
    <reaction evidence="26">
        <text>1-hexadecanoyl-2-(9Z-octadecenoyl)-sn-glycero-3-phospho-(1'-sn-glycerol) + H2O = 1-hexadecanoyl-sn-glycero-3-phospho-(1'-sn-glycerol) + (9Z)-octadecenoate + H(+)</text>
        <dbReference type="Rhea" id="RHEA:40919"/>
        <dbReference type="ChEBI" id="CHEBI:15377"/>
        <dbReference type="ChEBI" id="CHEBI:15378"/>
        <dbReference type="ChEBI" id="CHEBI:30823"/>
        <dbReference type="ChEBI" id="CHEBI:72841"/>
        <dbReference type="ChEBI" id="CHEBI:75158"/>
    </reaction>
    <physiologicalReaction direction="left-to-right" evidence="26">
        <dbReference type="Rhea" id="RHEA:40920"/>
    </physiologicalReaction>
</comment>
<evidence type="ECO:0000256" key="12">
    <source>
        <dbReference type="ARBA" id="ARBA00023180"/>
    </source>
</evidence>
<evidence type="ECO:0000256" key="34">
    <source>
        <dbReference type="ARBA" id="ARBA00048613"/>
    </source>
</evidence>
<evidence type="ECO:0000256" key="11">
    <source>
        <dbReference type="ARBA" id="ARBA00023136"/>
    </source>
</evidence>
<evidence type="ECO:0000256" key="5">
    <source>
        <dbReference type="ARBA" id="ARBA00022692"/>
    </source>
</evidence>
<evidence type="ECO:0000256" key="33">
    <source>
        <dbReference type="ARBA" id="ARBA00048454"/>
    </source>
</evidence>
<accession>A0A914BGR5</accession>
<keyword evidence="6 44" id="KW-0732">Signal</keyword>
<comment type="catalytic activity">
    <reaction evidence="28">
        <text>1,2-di-(9Z-octadecenoyl)-sn-glycero-3-phosphocholine + H2O = 1-(9Z-octadecenoyl)-sn-glycero-3-phosphocholine + (9Z)-octadecenoate + H(+)</text>
        <dbReference type="Rhea" id="RHEA:40923"/>
        <dbReference type="ChEBI" id="CHEBI:15377"/>
        <dbReference type="ChEBI" id="CHEBI:15378"/>
        <dbReference type="ChEBI" id="CHEBI:28610"/>
        <dbReference type="ChEBI" id="CHEBI:30823"/>
        <dbReference type="ChEBI" id="CHEBI:74669"/>
    </reaction>
    <physiologicalReaction direction="left-to-right" evidence="28">
        <dbReference type="Rhea" id="RHEA:40924"/>
    </physiologicalReaction>
</comment>
<dbReference type="PANTHER" id="PTHR21325:SF31">
    <property type="entry name" value="GH22081P-RELATED"/>
    <property type="match status" value="1"/>
</dbReference>
<keyword evidence="46" id="KW-1185">Reference proteome</keyword>
<evidence type="ECO:0000313" key="45">
    <source>
        <dbReference type="EnsemblMetazoa" id="XP_038075458.1"/>
    </source>
</evidence>
<evidence type="ECO:0000256" key="41">
    <source>
        <dbReference type="ARBA" id="ARBA00049372"/>
    </source>
</evidence>
<evidence type="ECO:0000256" key="2">
    <source>
        <dbReference type="ARBA" id="ARBA00009979"/>
    </source>
</evidence>
<evidence type="ECO:0000256" key="30">
    <source>
        <dbReference type="ARBA" id="ARBA00048362"/>
    </source>
</evidence>
<proteinExistence type="inferred from homology"/>
<evidence type="ECO:0000256" key="9">
    <source>
        <dbReference type="ARBA" id="ARBA00022989"/>
    </source>
</evidence>
<comment type="subcellular location">
    <subcellularLocation>
        <location evidence="1">Apical cell membrane</location>
        <topology evidence="1">Single-pass type I membrane protein</topology>
    </subcellularLocation>
</comment>
<evidence type="ECO:0000256" key="36">
    <source>
        <dbReference type="ARBA" id="ARBA00048699"/>
    </source>
</evidence>
<comment type="catalytic activity">
    <reaction evidence="38">
        <text>1-O-hexadecyl-2-(9Z)-octadecenoyl-sn-glycero-3-phosphocholine + H2O = 1-O-hexadecyl-sn-glycero-3-phosphocholine + (9Z)-octadecenoate + H(+)</text>
        <dbReference type="Rhea" id="RHEA:40915"/>
        <dbReference type="ChEBI" id="CHEBI:15377"/>
        <dbReference type="ChEBI" id="CHEBI:15378"/>
        <dbReference type="ChEBI" id="CHEBI:30823"/>
        <dbReference type="ChEBI" id="CHEBI:34112"/>
        <dbReference type="ChEBI" id="CHEBI:64496"/>
    </reaction>
    <physiologicalReaction direction="left-to-right" evidence="38">
        <dbReference type="Rhea" id="RHEA:40916"/>
    </physiologicalReaction>
</comment>
<comment type="catalytic activity">
    <reaction evidence="40">
        <text>1,2-dihexadecanoyl-sn-glycero-3-phosphocholine + 2 H2O = sn-glycerol 3-phosphocholine + 2 hexadecanoate + 2 H(+)</text>
        <dbReference type="Rhea" id="RHEA:40975"/>
        <dbReference type="ChEBI" id="CHEBI:7896"/>
        <dbReference type="ChEBI" id="CHEBI:15377"/>
        <dbReference type="ChEBI" id="CHEBI:15378"/>
        <dbReference type="ChEBI" id="CHEBI:16870"/>
        <dbReference type="ChEBI" id="CHEBI:72999"/>
    </reaction>
    <physiologicalReaction direction="left-to-right" evidence="40">
        <dbReference type="Rhea" id="RHEA:40976"/>
    </physiologicalReaction>
</comment>
<comment type="catalytic activity">
    <reaction evidence="41">
        <text>1,3-di-(9Z-octadecenoyl)-glycerol + H2O = 1-(9Z-octadecenoyl)-glycerol + (9Z)-octadecenoate + H(+)</text>
        <dbReference type="Rhea" id="RHEA:39939"/>
        <dbReference type="ChEBI" id="CHEBI:15377"/>
        <dbReference type="ChEBI" id="CHEBI:15378"/>
        <dbReference type="ChEBI" id="CHEBI:30823"/>
        <dbReference type="ChEBI" id="CHEBI:75342"/>
        <dbReference type="ChEBI" id="CHEBI:75735"/>
    </reaction>
    <physiologicalReaction direction="left-to-right" evidence="41">
        <dbReference type="Rhea" id="RHEA:39940"/>
    </physiologicalReaction>
</comment>
<dbReference type="GO" id="GO:0004622">
    <property type="term" value="F:phosphatidylcholine lysophospholipase activity"/>
    <property type="evidence" value="ECO:0007669"/>
    <property type="project" value="UniProtKB-EC"/>
</dbReference>
<comment type="catalytic activity">
    <reaction evidence="30">
        <text>1-hexadecanoyl-2-(9Z,12Z-octadecadienoyl)-sn-glycero-3-phosphocholine + H2O = 2-(9Z,12Z-octadecadienoyl)-sn-glycero-3-phosphocholine + hexadecanoate + H(+)</text>
        <dbReference type="Rhea" id="RHEA:40971"/>
        <dbReference type="ChEBI" id="CHEBI:7896"/>
        <dbReference type="ChEBI" id="CHEBI:15377"/>
        <dbReference type="ChEBI" id="CHEBI:15378"/>
        <dbReference type="ChEBI" id="CHEBI:73002"/>
        <dbReference type="ChEBI" id="CHEBI:76084"/>
    </reaction>
    <physiologicalReaction direction="left-to-right" evidence="30">
        <dbReference type="Rhea" id="RHEA:40972"/>
    </physiologicalReaction>
</comment>
<evidence type="ECO:0000256" key="31">
    <source>
        <dbReference type="ARBA" id="ARBA00048374"/>
    </source>
</evidence>
<evidence type="ECO:0000256" key="22">
    <source>
        <dbReference type="ARBA" id="ARBA00047363"/>
    </source>
</evidence>
<feature type="signal peptide" evidence="44">
    <location>
        <begin position="1"/>
        <end position="23"/>
    </location>
</feature>
<dbReference type="Gene3D" id="3.40.50.1110">
    <property type="entry name" value="SGNH hydrolase"/>
    <property type="match status" value="1"/>
</dbReference>
<comment type="catalytic activity">
    <reaction evidence="31">
        <text>1-octadecanoyl-2-(9Z,12Z)-octadecadienoyl-sn-glycerol + H2O = 1-octadecanoyl-sn-glycerol + (9Z,12Z)-octadecadienoate + H(+)</text>
        <dbReference type="Rhea" id="RHEA:40927"/>
        <dbReference type="ChEBI" id="CHEBI:15377"/>
        <dbReference type="ChEBI" id="CHEBI:15378"/>
        <dbReference type="ChEBI" id="CHEBI:30245"/>
        <dbReference type="ChEBI" id="CHEBI:75550"/>
        <dbReference type="ChEBI" id="CHEBI:77097"/>
    </reaction>
    <physiologicalReaction direction="left-to-right" evidence="31">
        <dbReference type="Rhea" id="RHEA:40928"/>
    </physiologicalReaction>
</comment>
<comment type="catalytic activity">
    <reaction evidence="32">
        <text>1,2,3-tri-(9Z-octadecenoyl)-glycerol + H2O = di-(9Z)-octadecenoylglycerol + (9Z)-octadecenoate + H(+)</text>
        <dbReference type="Rhea" id="RHEA:38575"/>
        <dbReference type="ChEBI" id="CHEBI:15377"/>
        <dbReference type="ChEBI" id="CHEBI:15378"/>
        <dbReference type="ChEBI" id="CHEBI:30823"/>
        <dbReference type="ChEBI" id="CHEBI:53753"/>
        <dbReference type="ChEBI" id="CHEBI:75945"/>
    </reaction>
    <physiologicalReaction direction="left-to-right" evidence="32">
        <dbReference type="Rhea" id="RHEA:38576"/>
    </physiologicalReaction>
</comment>
<evidence type="ECO:0000256" key="32">
    <source>
        <dbReference type="ARBA" id="ARBA00048386"/>
    </source>
</evidence>
<comment type="catalytic activity">
    <reaction evidence="23">
        <text>1-(9Z-octadecenoyl)-glycerol + H2O = glycerol + (9Z)-octadecenoate + H(+)</text>
        <dbReference type="Rhea" id="RHEA:38487"/>
        <dbReference type="ChEBI" id="CHEBI:15377"/>
        <dbReference type="ChEBI" id="CHEBI:15378"/>
        <dbReference type="ChEBI" id="CHEBI:17754"/>
        <dbReference type="ChEBI" id="CHEBI:30823"/>
        <dbReference type="ChEBI" id="CHEBI:75342"/>
    </reaction>
    <physiologicalReaction direction="left-to-right" evidence="23">
        <dbReference type="Rhea" id="RHEA:38488"/>
    </physiologicalReaction>
</comment>
<comment type="catalytic activity">
    <reaction evidence="42">
        <text>2-(9Z-octadecenoyl)-glycerol + H2O = glycerol + (9Z)-octadecenoate + H(+)</text>
        <dbReference type="Rhea" id="RHEA:38491"/>
        <dbReference type="ChEBI" id="CHEBI:15377"/>
        <dbReference type="ChEBI" id="CHEBI:15378"/>
        <dbReference type="ChEBI" id="CHEBI:17754"/>
        <dbReference type="ChEBI" id="CHEBI:30823"/>
        <dbReference type="ChEBI" id="CHEBI:73990"/>
    </reaction>
    <physiologicalReaction direction="left-to-right" evidence="42">
        <dbReference type="Rhea" id="RHEA:38492"/>
    </physiologicalReaction>
</comment>
<dbReference type="GO" id="GO:0050253">
    <property type="term" value="F:retinyl-palmitate esterase activity"/>
    <property type="evidence" value="ECO:0007669"/>
    <property type="project" value="TreeGrafter"/>
</dbReference>
<evidence type="ECO:0000256" key="23">
    <source>
        <dbReference type="ARBA" id="ARBA00047438"/>
    </source>
</evidence>
<evidence type="ECO:0000313" key="46">
    <source>
        <dbReference type="Proteomes" id="UP000887568"/>
    </source>
</evidence>
<evidence type="ECO:0000256" key="27">
    <source>
        <dbReference type="ARBA" id="ARBA00048049"/>
    </source>
</evidence>
<dbReference type="EnsemblMetazoa" id="XM_038219530.1">
    <property type="protein sequence ID" value="XP_038075458.1"/>
    <property type="gene ID" value="LOC119743157"/>
</dbReference>
<evidence type="ECO:0000256" key="26">
    <source>
        <dbReference type="ARBA" id="ARBA00048015"/>
    </source>
</evidence>
<comment type="catalytic activity">
    <reaction evidence="27">
        <text>a 1-O-alkyl-2-acyl-sn-glycero-3-phosphocholine + H2O = a 1-O-alkyl-sn-glycero-3-phosphocholine + a fatty acid + H(+)</text>
        <dbReference type="Rhea" id="RHEA:36231"/>
        <dbReference type="ChEBI" id="CHEBI:15377"/>
        <dbReference type="ChEBI" id="CHEBI:15378"/>
        <dbReference type="ChEBI" id="CHEBI:28868"/>
        <dbReference type="ChEBI" id="CHEBI:30909"/>
        <dbReference type="ChEBI" id="CHEBI:36702"/>
        <dbReference type="EC" id="3.1.1.4"/>
    </reaction>
    <physiologicalReaction direction="left-to-right" evidence="27">
        <dbReference type="Rhea" id="RHEA:36232"/>
    </physiologicalReaction>
</comment>
<dbReference type="InterPro" id="IPR001087">
    <property type="entry name" value="GDSL"/>
</dbReference>
<keyword evidence="8" id="KW-0378">Hydrolase</keyword>
<evidence type="ECO:0000256" key="44">
    <source>
        <dbReference type="SAM" id="SignalP"/>
    </source>
</evidence>
<comment type="catalytic activity">
    <reaction evidence="21">
        <text>1-hexadecanoyl-2-(9Z)-octadecenoyl-3-octadecanoyl-sn-glycerol + H2O = 2-(9Z-octadecenoyl)-3-octadecanoyl-sn-glycerol + hexadecanoate + H(+)</text>
        <dbReference type="Rhea" id="RHEA:41107"/>
        <dbReference type="ChEBI" id="CHEBI:7896"/>
        <dbReference type="ChEBI" id="CHEBI:15377"/>
        <dbReference type="ChEBI" id="CHEBI:15378"/>
        <dbReference type="ChEBI" id="CHEBI:75558"/>
        <dbReference type="ChEBI" id="CHEBI:77623"/>
    </reaction>
    <physiologicalReaction direction="left-to-right" evidence="21">
        <dbReference type="Rhea" id="RHEA:41108"/>
    </physiologicalReaction>
</comment>
<evidence type="ECO:0000256" key="19">
    <source>
        <dbReference type="ARBA" id="ARBA00033022"/>
    </source>
</evidence>
<evidence type="ECO:0000256" key="25">
    <source>
        <dbReference type="ARBA" id="ARBA00048011"/>
    </source>
</evidence>
<keyword evidence="12" id="KW-0325">Glycoprotein</keyword>
<dbReference type="CDD" id="cd01824">
    <property type="entry name" value="Phospholipase_B_like"/>
    <property type="match status" value="1"/>
</dbReference>
<feature type="chain" id="PRO_5037111148" description="Phospholipase B1, membrane-associated" evidence="44">
    <location>
        <begin position="24"/>
        <end position="464"/>
    </location>
</feature>
<evidence type="ECO:0000256" key="29">
    <source>
        <dbReference type="ARBA" id="ARBA00048227"/>
    </source>
</evidence>